<gene>
    <name evidence="1" type="ORF">PRZ48_003727</name>
</gene>
<dbReference type="Proteomes" id="UP001305779">
    <property type="component" value="Unassembled WGS sequence"/>
</dbReference>
<accession>A0ABR0EW80</accession>
<protein>
    <submittedName>
        <fullName evidence="1">Uncharacterized protein</fullName>
    </submittedName>
</protein>
<keyword evidence="2" id="KW-1185">Reference proteome</keyword>
<dbReference type="EMBL" id="JAXOVC010000002">
    <property type="protein sequence ID" value="KAK4505762.1"/>
    <property type="molecule type" value="Genomic_DNA"/>
</dbReference>
<reference evidence="1 2" key="1">
    <citation type="journal article" date="2023" name="G3 (Bethesda)">
        <title>A chromosome-level genome assembly of Zasmidium syzygii isolated from banana leaves.</title>
        <authorList>
            <person name="van Westerhoven A.C."/>
            <person name="Mehrabi R."/>
            <person name="Talebi R."/>
            <person name="Steentjes M.B.F."/>
            <person name="Corcolon B."/>
            <person name="Chong P.A."/>
            <person name="Kema G.H.J."/>
            <person name="Seidl M.F."/>
        </authorList>
    </citation>
    <scope>NUCLEOTIDE SEQUENCE [LARGE SCALE GENOMIC DNA]</scope>
    <source>
        <strain evidence="1 2">P124</strain>
    </source>
</reference>
<organism evidence="1 2">
    <name type="scientific">Zasmidium cellare</name>
    <name type="common">Wine cellar mold</name>
    <name type="synonym">Racodium cellare</name>
    <dbReference type="NCBI Taxonomy" id="395010"/>
    <lineage>
        <taxon>Eukaryota</taxon>
        <taxon>Fungi</taxon>
        <taxon>Dikarya</taxon>
        <taxon>Ascomycota</taxon>
        <taxon>Pezizomycotina</taxon>
        <taxon>Dothideomycetes</taxon>
        <taxon>Dothideomycetidae</taxon>
        <taxon>Mycosphaerellales</taxon>
        <taxon>Mycosphaerellaceae</taxon>
        <taxon>Zasmidium</taxon>
    </lineage>
</organism>
<comment type="caution">
    <text evidence="1">The sequence shown here is derived from an EMBL/GenBank/DDBJ whole genome shotgun (WGS) entry which is preliminary data.</text>
</comment>
<sequence>MDLMSLPLEVRQMITGIVIVNNQPFKIKPRTSQITTSTPSGLPQTNHQIRAEYSSLLRKAAFTPGTKTVAPVYDFDFREMMMFVQTLKSHEVAAANRNRNLMVKLFVFGCGGEGVRRLVEWVGLMEKIGLEVGYTVEWSGLEGGQVRSMEGVVGGAREGKKIVRALREWSARRSS</sequence>
<proteinExistence type="predicted"/>
<evidence type="ECO:0000313" key="1">
    <source>
        <dbReference type="EMBL" id="KAK4505762.1"/>
    </source>
</evidence>
<name>A0ABR0EW80_ZASCE</name>
<evidence type="ECO:0000313" key="2">
    <source>
        <dbReference type="Proteomes" id="UP001305779"/>
    </source>
</evidence>